<dbReference type="InterPro" id="IPR051121">
    <property type="entry name" value="FAH"/>
</dbReference>
<evidence type="ECO:0000256" key="2">
    <source>
        <dbReference type="ARBA" id="ARBA00022723"/>
    </source>
</evidence>
<dbReference type="SUPFAM" id="SSF56529">
    <property type="entry name" value="FAH"/>
    <property type="match status" value="1"/>
</dbReference>
<evidence type="ECO:0000256" key="1">
    <source>
        <dbReference type="ARBA" id="ARBA00010211"/>
    </source>
</evidence>
<name>A0ABW0NQ25_9MICO</name>
<dbReference type="EMBL" id="JBHSMG010000002">
    <property type="protein sequence ID" value="MFC5502521.1"/>
    <property type="molecule type" value="Genomic_DNA"/>
</dbReference>
<keyword evidence="5" id="KW-1185">Reference proteome</keyword>
<dbReference type="PANTHER" id="PTHR42796:SF4">
    <property type="entry name" value="FUMARYLACETOACETATE HYDROLASE DOMAIN-CONTAINING PROTEIN 2A"/>
    <property type="match status" value="1"/>
</dbReference>
<evidence type="ECO:0000259" key="3">
    <source>
        <dbReference type="Pfam" id="PF01557"/>
    </source>
</evidence>
<dbReference type="Gene3D" id="3.90.850.10">
    <property type="entry name" value="Fumarylacetoacetase-like, C-terminal domain"/>
    <property type="match status" value="1"/>
</dbReference>
<feature type="domain" description="Fumarylacetoacetase-like C-terminal" evidence="3">
    <location>
        <begin position="75"/>
        <end position="280"/>
    </location>
</feature>
<dbReference type="PANTHER" id="PTHR42796">
    <property type="entry name" value="FUMARYLACETOACETATE HYDROLASE DOMAIN-CONTAINING PROTEIN 2A-RELATED"/>
    <property type="match status" value="1"/>
</dbReference>
<accession>A0ABW0NQ25</accession>
<evidence type="ECO:0000313" key="5">
    <source>
        <dbReference type="Proteomes" id="UP001596039"/>
    </source>
</evidence>
<dbReference type="GO" id="GO:0016787">
    <property type="term" value="F:hydrolase activity"/>
    <property type="evidence" value="ECO:0007669"/>
    <property type="project" value="UniProtKB-KW"/>
</dbReference>
<keyword evidence="2" id="KW-0479">Metal-binding</keyword>
<reference evidence="5" key="1">
    <citation type="journal article" date="2019" name="Int. J. Syst. Evol. Microbiol.">
        <title>The Global Catalogue of Microorganisms (GCM) 10K type strain sequencing project: providing services to taxonomists for standard genome sequencing and annotation.</title>
        <authorList>
            <consortium name="The Broad Institute Genomics Platform"/>
            <consortium name="The Broad Institute Genome Sequencing Center for Infectious Disease"/>
            <person name="Wu L."/>
            <person name="Ma J."/>
        </authorList>
    </citation>
    <scope>NUCLEOTIDE SEQUENCE [LARGE SCALE GENOMIC DNA]</scope>
    <source>
        <strain evidence="5">CGMCC 4.6997</strain>
    </source>
</reference>
<comment type="caution">
    <text evidence="4">The sequence shown here is derived from an EMBL/GenBank/DDBJ whole genome shotgun (WGS) entry which is preliminary data.</text>
</comment>
<dbReference type="InterPro" id="IPR011234">
    <property type="entry name" value="Fumarylacetoacetase-like_C"/>
</dbReference>
<sequence length="281" mass="29899">MTRYASYLTPAGAPTWGAEKDGTLFDLGPSGLGVAPTLRDAIVSDALSSTPSTANAPAQAVDGTRFLPVVGEAAKVICIGVNYKTHQAETGRADAGHPTVFTRFTDTLWPHGADVRIPPESAMYDYEGELALVIGRPAHRVPRAAAWDHVAGYAAFNDFSARDWQRHTGQWTPGKNFPESGTFGPYYVTAADLGDVDELVLETRVNGEVRQHAGVADLIFDIPAIIEYVSTFTPLAPGDVIVTGTPGGVGLFREPPEFLAPGDIVEVEITGLGVLRNRLVA</sequence>
<dbReference type="Pfam" id="PF01557">
    <property type="entry name" value="FAA_hydrolase"/>
    <property type="match status" value="1"/>
</dbReference>
<dbReference type="InterPro" id="IPR036663">
    <property type="entry name" value="Fumarylacetoacetase_C_sf"/>
</dbReference>
<proteinExistence type="inferred from homology"/>
<evidence type="ECO:0000313" key="4">
    <source>
        <dbReference type="EMBL" id="MFC5502521.1"/>
    </source>
</evidence>
<protein>
    <submittedName>
        <fullName evidence="4">Fumarylacetoacetate hydrolase family protein</fullName>
    </submittedName>
</protein>
<gene>
    <name evidence="4" type="ORF">ACFPJ4_09750</name>
</gene>
<comment type="similarity">
    <text evidence="1">Belongs to the FAH family.</text>
</comment>
<keyword evidence="4" id="KW-0378">Hydrolase</keyword>
<dbReference type="Proteomes" id="UP001596039">
    <property type="component" value="Unassembled WGS sequence"/>
</dbReference>
<dbReference type="RefSeq" id="WP_386740213.1">
    <property type="nucleotide sequence ID" value="NZ_JBHSMG010000002.1"/>
</dbReference>
<organism evidence="4 5">
    <name type="scientific">Lysinimonas soli</name>
    <dbReference type="NCBI Taxonomy" id="1074233"/>
    <lineage>
        <taxon>Bacteria</taxon>
        <taxon>Bacillati</taxon>
        <taxon>Actinomycetota</taxon>
        <taxon>Actinomycetes</taxon>
        <taxon>Micrococcales</taxon>
        <taxon>Microbacteriaceae</taxon>
        <taxon>Lysinimonas</taxon>
    </lineage>
</organism>